<reference evidence="2" key="1">
    <citation type="journal article" date="2019" name="Int. J. Syst. Evol. Microbiol.">
        <title>The Global Catalogue of Microorganisms (GCM) 10K type strain sequencing project: providing services to taxonomists for standard genome sequencing and annotation.</title>
        <authorList>
            <consortium name="The Broad Institute Genomics Platform"/>
            <consortium name="The Broad Institute Genome Sequencing Center for Infectious Disease"/>
            <person name="Wu L."/>
            <person name="Ma J."/>
        </authorList>
    </citation>
    <scope>NUCLEOTIDE SEQUENCE [LARGE SCALE GENOMIC DNA]</scope>
    <source>
        <strain evidence="2">SYNS20</strain>
    </source>
</reference>
<evidence type="ECO:0008006" key="3">
    <source>
        <dbReference type="Google" id="ProtNLM"/>
    </source>
</evidence>
<organism evidence="1 2">
    <name type="scientific">Streptomyces monticola</name>
    <dbReference type="NCBI Taxonomy" id="2666263"/>
    <lineage>
        <taxon>Bacteria</taxon>
        <taxon>Bacillati</taxon>
        <taxon>Actinomycetota</taxon>
        <taxon>Actinomycetes</taxon>
        <taxon>Kitasatosporales</taxon>
        <taxon>Streptomycetaceae</taxon>
        <taxon>Streptomyces</taxon>
    </lineage>
</organism>
<accession>A0ABW2JE18</accession>
<keyword evidence="2" id="KW-1185">Reference proteome</keyword>
<comment type="caution">
    <text evidence="1">The sequence shown here is derived from an EMBL/GenBank/DDBJ whole genome shotgun (WGS) entry which is preliminary data.</text>
</comment>
<dbReference type="Proteomes" id="UP001596523">
    <property type="component" value="Unassembled WGS sequence"/>
</dbReference>
<name>A0ABW2JE18_9ACTN</name>
<gene>
    <name evidence="1" type="ORF">ACFQVC_04635</name>
</gene>
<sequence>MSEFDRLLGTDFDGRPSADPEGVIYDGLDDLRHRERVPGLIRLMNDSTAPARDRFLACVALTTWGEPAGYETIISTAKAPKVAPWYEILIDRKFSVDSTFAQFAVAIGDSDEISESKGTLRQRLEALRSLVCIADTEYFEDRLGEIFDQDSTAAVLDDITETVRRGVASLANGGRQRFDVATQLVDLAAACAPVDGRVAAGLAMDVLNVSRSGRTLVHVVTVLHRSQALEVKQLGEYISTVGDEQISRMARDALSSRHS</sequence>
<dbReference type="RefSeq" id="WP_381826665.1">
    <property type="nucleotide sequence ID" value="NZ_JBHTCF010000001.1"/>
</dbReference>
<evidence type="ECO:0000313" key="1">
    <source>
        <dbReference type="EMBL" id="MFC7303502.1"/>
    </source>
</evidence>
<protein>
    <recommendedName>
        <fullName evidence="3">HEAT repeat domain-containing protein</fullName>
    </recommendedName>
</protein>
<dbReference type="EMBL" id="JBHTCF010000001">
    <property type="protein sequence ID" value="MFC7303502.1"/>
    <property type="molecule type" value="Genomic_DNA"/>
</dbReference>
<evidence type="ECO:0000313" key="2">
    <source>
        <dbReference type="Proteomes" id="UP001596523"/>
    </source>
</evidence>
<proteinExistence type="predicted"/>